<dbReference type="SMART" id="SM00256">
    <property type="entry name" value="FBOX"/>
    <property type="match status" value="1"/>
</dbReference>
<dbReference type="SUPFAM" id="SSF81383">
    <property type="entry name" value="F-box domain"/>
    <property type="match status" value="1"/>
</dbReference>
<dbReference type="Proteomes" id="UP000006882">
    <property type="component" value="Chromosome G2"/>
</dbReference>
<dbReference type="PANTHER" id="PTHR31672:SF13">
    <property type="entry name" value="F-BOX PROTEIN CPR30-LIKE"/>
    <property type="match status" value="1"/>
</dbReference>
<keyword evidence="2" id="KW-1185">Reference proteome</keyword>
<protein>
    <submittedName>
        <fullName evidence="1">Uncharacterized protein</fullName>
    </submittedName>
</protein>
<evidence type="ECO:0000313" key="1">
    <source>
        <dbReference type="EMBL" id="ONI21878.1"/>
    </source>
</evidence>
<dbReference type="InterPro" id="IPR036047">
    <property type="entry name" value="F-box-like_dom_sf"/>
</dbReference>
<dbReference type="eggNOG" id="ENOG502SP82">
    <property type="taxonomic scope" value="Eukaryota"/>
</dbReference>
<proteinExistence type="predicted"/>
<dbReference type="PANTHER" id="PTHR31672">
    <property type="entry name" value="BNACNNG10540D PROTEIN"/>
    <property type="match status" value="1"/>
</dbReference>
<reference evidence="1 2" key="1">
    <citation type="journal article" date="2013" name="Nat. Genet.">
        <title>The high-quality draft genome of peach (Prunus persica) identifies unique patterns of genetic diversity, domestication and genome evolution.</title>
        <authorList>
            <consortium name="International Peach Genome Initiative"/>
            <person name="Verde I."/>
            <person name="Abbott A.G."/>
            <person name="Scalabrin S."/>
            <person name="Jung S."/>
            <person name="Shu S."/>
            <person name="Marroni F."/>
            <person name="Zhebentyayeva T."/>
            <person name="Dettori M.T."/>
            <person name="Grimwood J."/>
            <person name="Cattonaro F."/>
            <person name="Zuccolo A."/>
            <person name="Rossini L."/>
            <person name="Jenkins J."/>
            <person name="Vendramin E."/>
            <person name="Meisel L.A."/>
            <person name="Decroocq V."/>
            <person name="Sosinski B."/>
            <person name="Prochnik S."/>
            <person name="Mitros T."/>
            <person name="Policriti A."/>
            <person name="Cipriani G."/>
            <person name="Dondini L."/>
            <person name="Ficklin S."/>
            <person name="Goodstein D.M."/>
            <person name="Xuan P."/>
            <person name="Del Fabbro C."/>
            <person name="Aramini V."/>
            <person name="Copetti D."/>
            <person name="Gonzalez S."/>
            <person name="Horner D.S."/>
            <person name="Falchi R."/>
            <person name="Lucas S."/>
            <person name="Mica E."/>
            <person name="Maldonado J."/>
            <person name="Lazzari B."/>
            <person name="Bielenberg D."/>
            <person name="Pirona R."/>
            <person name="Miculan M."/>
            <person name="Barakat A."/>
            <person name="Testolin R."/>
            <person name="Stella A."/>
            <person name="Tartarini S."/>
            <person name="Tonutti P."/>
            <person name="Arus P."/>
            <person name="Orellana A."/>
            <person name="Wells C."/>
            <person name="Main D."/>
            <person name="Vizzotto G."/>
            <person name="Silva H."/>
            <person name="Salamini F."/>
            <person name="Schmutz J."/>
            <person name="Morgante M."/>
            <person name="Rokhsar D.S."/>
        </authorList>
    </citation>
    <scope>NUCLEOTIDE SEQUENCE [LARGE SCALE GENOMIC DNA]</scope>
    <source>
        <strain evidence="2">cv. Nemared</strain>
    </source>
</reference>
<dbReference type="InterPro" id="IPR013187">
    <property type="entry name" value="F-box-assoc_dom_typ3"/>
</dbReference>
<evidence type="ECO:0000313" key="2">
    <source>
        <dbReference type="Proteomes" id="UP000006882"/>
    </source>
</evidence>
<dbReference type="EMBL" id="CM007652">
    <property type="protein sequence ID" value="ONI21878.1"/>
    <property type="molecule type" value="Genomic_DNA"/>
</dbReference>
<dbReference type="InterPro" id="IPR017451">
    <property type="entry name" value="F-box-assoc_interact_dom"/>
</dbReference>
<organism evidence="1 2">
    <name type="scientific">Prunus persica</name>
    <name type="common">Peach</name>
    <name type="synonym">Amygdalus persica</name>
    <dbReference type="NCBI Taxonomy" id="3760"/>
    <lineage>
        <taxon>Eukaryota</taxon>
        <taxon>Viridiplantae</taxon>
        <taxon>Streptophyta</taxon>
        <taxon>Embryophyta</taxon>
        <taxon>Tracheophyta</taxon>
        <taxon>Spermatophyta</taxon>
        <taxon>Magnoliopsida</taxon>
        <taxon>eudicotyledons</taxon>
        <taxon>Gunneridae</taxon>
        <taxon>Pentapetalae</taxon>
        <taxon>rosids</taxon>
        <taxon>fabids</taxon>
        <taxon>Rosales</taxon>
        <taxon>Rosaceae</taxon>
        <taxon>Amygdaloideae</taxon>
        <taxon>Amygdaleae</taxon>
        <taxon>Prunus</taxon>
    </lineage>
</organism>
<dbReference type="AlphaFoldDB" id="M5X5H1"/>
<accession>M5X5H1</accession>
<dbReference type="Gramene" id="ONI21878">
    <property type="protein sequence ID" value="ONI21878"/>
    <property type="gene ID" value="PRUPE_2G095800"/>
</dbReference>
<gene>
    <name evidence="1" type="ORF">PRUPE_2G095800</name>
</gene>
<dbReference type="Pfam" id="PF00646">
    <property type="entry name" value="F-box"/>
    <property type="match status" value="1"/>
</dbReference>
<dbReference type="NCBIfam" id="TIGR01640">
    <property type="entry name" value="F_box_assoc_1"/>
    <property type="match status" value="1"/>
</dbReference>
<dbReference type="HOGENOM" id="CLU_600503_0_0_1"/>
<dbReference type="InterPro" id="IPR050796">
    <property type="entry name" value="SCF_F-box_component"/>
</dbReference>
<name>M5X5H1_PRUPE</name>
<dbReference type="OMA" id="HTHIDIW"/>
<sequence length="477" mass="55066">MRHINCNNEKEKPELNLMTIVALPPEILIDILSRLPVNSICCMRCVSKAFLKTVEDLSLAKMHMQRRFLTTCSTTTTEVPRLVVLDESPCDNYDLLYPLKYDGHDLLTKSKQATVSYFGSRRRFYCATFVFCNLFGFTGLNPEHKRSCFTRLNLEHGRSCLLVNPFKGEVLILPSMSDVQVQSNSLCDVDWYGMGFDNITNSFKIVRVSTNKKDYMVAEVLVLGTSSWRELPTVPPCFPTCKSTYAHGDMHWLVHGDDKSSVRILSFNFQKEEFYLTPPPASLGKKPDLWKFLHLLNFRGSLALVNVYSPEDRDIKTWGRQVVEIWGLKNYDNKEWMLHYKLDLKQDLFVPLKPTSLSKCGEWKHGIFFNDDSDCSTYTFFVDLRHISMKYVLLKGKMAIHSCTNSLICLKNYGDLVEAEEPKIKKNKNKGINEFPMSQRTWRNLIKAAEVSGRDLFYLKTKTKSARISYDENDLFD</sequence>
<dbReference type="Gene3D" id="1.20.1280.50">
    <property type="match status" value="1"/>
</dbReference>
<dbReference type="InterPro" id="IPR001810">
    <property type="entry name" value="F-box_dom"/>
</dbReference>
<dbReference type="PROSITE" id="PS50181">
    <property type="entry name" value="FBOX"/>
    <property type="match status" value="1"/>
</dbReference>
<dbReference type="Pfam" id="PF08268">
    <property type="entry name" value="FBA_3"/>
    <property type="match status" value="1"/>
</dbReference>